<accession>G4T1N8</accession>
<dbReference type="KEGG" id="mah:MEALZ_1784"/>
<dbReference type="EMBL" id="FO082060">
    <property type="protein sequence ID" value="CCE23470.1"/>
    <property type="molecule type" value="Genomic_DNA"/>
</dbReference>
<dbReference type="SMR" id="G4T1N8"/>
<feature type="domain" description="Protein kinase" evidence="6">
    <location>
        <begin position="29"/>
        <end position="302"/>
    </location>
</feature>
<dbReference type="EC" id="2.7.12.2" evidence="7"/>
<dbReference type="Pfam" id="PF00069">
    <property type="entry name" value="Pkinase"/>
    <property type="match status" value="1"/>
</dbReference>
<dbReference type="STRING" id="1091494.MEALZ_1784"/>
<dbReference type="GO" id="GO:0004674">
    <property type="term" value="F:protein serine/threonine kinase activity"/>
    <property type="evidence" value="ECO:0007669"/>
    <property type="project" value="TreeGrafter"/>
</dbReference>
<dbReference type="InterPro" id="IPR017441">
    <property type="entry name" value="Protein_kinase_ATP_BS"/>
</dbReference>
<keyword evidence="8" id="KW-1185">Reference proteome</keyword>
<dbReference type="PATRIC" id="fig|271065.3.peg.1831"/>
<sequence>MTDLSLFWHSESIEEELELKRRQIIAGRFKLICPLGEGGFGQVWRVKDLWLNNEVALKISQDDLTRETLLLRKLPKNQYVSIFDYVKDDVLQIAAYSMEILDSPWATLERFYENRIEPNLNNGNFAQPLRLTLHIAIDILMALQVLHGQRYGRQDRWCHADIKPQNLYINETAAANAITYCWNKDFIRIAKVGDLGLARESGSRLSGGTYNYMAPEQNGTRNVSAATDIFAVGQTIAALICGSPFDENDLAHVNRMSHQLRTQIDSDYLTRRLLQPLRRMTLRAPIQRANSDYAIRMLRGVVESEDDWHIIGLFECTRFTINEAAEALFLQLAPKRNWTNRTCERIEEMKMLVRNARRRGLLILDGHTYRL</sequence>
<keyword evidence="1 7" id="KW-0808">Transferase</keyword>
<dbReference type="PANTHER" id="PTHR44329:SF288">
    <property type="entry name" value="MITOGEN-ACTIVATED PROTEIN KINASE KINASE KINASE 20"/>
    <property type="match status" value="1"/>
</dbReference>
<name>G4T1N8_META2</name>
<feature type="binding site" evidence="5">
    <location>
        <position position="58"/>
    </location>
    <ligand>
        <name>ATP</name>
        <dbReference type="ChEBI" id="CHEBI:30616"/>
    </ligand>
</feature>
<evidence type="ECO:0000313" key="8">
    <source>
        <dbReference type="Proteomes" id="UP000008315"/>
    </source>
</evidence>
<organism evidence="7 8">
    <name type="scientific">Methylotuvimicrobium alcaliphilum (strain DSM 19304 / NCIMB 14124 / VKM B-2133 / 20Z)</name>
    <name type="common">Methylomicrobium alcaliphilum</name>
    <dbReference type="NCBI Taxonomy" id="1091494"/>
    <lineage>
        <taxon>Bacteria</taxon>
        <taxon>Pseudomonadati</taxon>
        <taxon>Pseudomonadota</taxon>
        <taxon>Gammaproteobacteria</taxon>
        <taxon>Methylococcales</taxon>
        <taxon>Methylococcaceae</taxon>
        <taxon>Methylotuvimicrobium</taxon>
    </lineage>
</organism>
<dbReference type="AlphaFoldDB" id="G4T1N8"/>
<dbReference type="PROSITE" id="PS50011">
    <property type="entry name" value="PROTEIN_KINASE_DOM"/>
    <property type="match status" value="1"/>
</dbReference>
<gene>
    <name evidence="7" type="ordered locus">MEALZ_1784</name>
</gene>
<dbReference type="SUPFAM" id="SSF56112">
    <property type="entry name" value="Protein kinase-like (PK-like)"/>
    <property type="match status" value="1"/>
</dbReference>
<evidence type="ECO:0000256" key="2">
    <source>
        <dbReference type="ARBA" id="ARBA00022741"/>
    </source>
</evidence>
<dbReference type="InterPro" id="IPR051681">
    <property type="entry name" value="Ser/Thr_Kinases-Pseudokinases"/>
</dbReference>
<dbReference type="InterPro" id="IPR000719">
    <property type="entry name" value="Prot_kinase_dom"/>
</dbReference>
<dbReference type="PROSITE" id="PS00107">
    <property type="entry name" value="PROTEIN_KINASE_ATP"/>
    <property type="match status" value="1"/>
</dbReference>
<keyword evidence="4 5" id="KW-0067">ATP-binding</keyword>
<evidence type="ECO:0000256" key="3">
    <source>
        <dbReference type="ARBA" id="ARBA00022777"/>
    </source>
</evidence>
<evidence type="ECO:0000256" key="5">
    <source>
        <dbReference type="PROSITE-ProRule" id="PRU10141"/>
    </source>
</evidence>
<evidence type="ECO:0000256" key="1">
    <source>
        <dbReference type="ARBA" id="ARBA00022679"/>
    </source>
</evidence>
<dbReference type="SMART" id="SM00220">
    <property type="entry name" value="S_TKc"/>
    <property type="match status" value="1"/>
</dbReference>
<evidence type="ECO:0000259" key="6">
    <source>
        <dbReference type="PROSITE" id="PS50011"/>
    </source>
</evidence>
<proteinExistence type="predicted"/>
<dbReference type="Gene3D" id="3.30.200.20">
    <property type="entry name" value="Phosphorylase Kinase, domain 1"/>
    <property type="match status" value="1"/>
</dbReference>
<keyword evidence="2 5" id="KW-0547">Nucleotide-binding</keyword>
<dbReference type="RefSeq" id="WP_014148263.1">
    <property type="nucleotide sequence ID" value="NC_016112.1"/>
</dbReference>
<dbReference type="PANTHER" id="PTHR44329">
    <property type="entry name" value="SERINE/THREONINE-PROTEIN KINASE TNNI3K-RELATED"/>
    <property type="match status" value="1"/>
</dbReference>
<dbReference type="GO" id="GO:0005524">
    <property type="term" value="F:ATP binding"/>
    <property type="evidence" value="ECO:0007669"/>
    <property type="project" value="UniProtKB-UniRule"/>
</dbReference>
<keyword evidence="3 7" id="KW-0418">Kinase</keyword>
<evidence type="ECO:0000313" key="7">
    <source>
        <dbReference type="EMBL" id="CCE23470.1"/>
    </source>
</evidence>
<evidence type="ECO:0000256" key="4">
    <source>
        <dbReference type="ARBA" id="ARBA00022840"/>
    </source>
</evidence>
<dbReference type="InterPro" id="IPR011009">
    <property type="entry name" value="Kinase-like_dom_sf"/>
</dbReference>
<reference evidence="8" key="1">
    <citation type="journal article" date="2012" name="J. Bacteriol.">
        <title>Genome sequence of the haloalkaliphilic methanotrophic bacterium Methylomicrobium alcaliphilum 20Z.</title>
        <authorList>
            <person name="Vuilleumier S."/>
            <person name="Khmelenina V.N."/>
            <person name="Bringel F."/>
            <person name="Reshetnikov A.S."/>
            <person name="Lajus A."/>
            <person name="Mangenot S."/>
            <person name="Rouy Z."/>
            <person name="Op den Camp H.J."/>
            <person name="Jetten M.S."/>
            <person name="Dispirito A.A."/>
            <person name="Dunfield P."/>
            <person name="Klotz M.G."/>
            <person name="Semrau J.D."/>
            <person name="Stein L.Y."/>
            <person name="Barbe V."/>
            <person name="Medigue C."/>
            <person name="Trotsenko Y.A."/>
            <person name="Kalyuzhnaya M.G."/>
        </authorList>
    </citation>
    <scope>NUCLEOTIDE SEQUENCE [LARGE SCALE GENOMIC DNA]</scope>
    <source>
        <strain evidence="8">DSM 19304 / NCIMB 14124 / VKM B-2133 / 20Z</strain>
    </source>
</reference>
<protein>
    <submittedName>
        <fullName evidence="7">Mitogen-activated protein kinase kinase</fullName>
        <ecNumber evidence="7">2.7.12.2</ecNumber>
    </submittedName>
</protein>
<dbReference type="Proteomes" id="UP000008315">
    <property type="component" value="Chromosome"/>
</dbReference>
<dbReference type="Gene3D" id="1.10.510.10">
    <property type="entry name" value="Transferase(Phosphotransferase) domain 1"/>
    <property type="match status" value="1"/>
</dbReference>
<dbReference type="HOGENOM" id="CLU_745582_0_0_6"/>